<evidence type="ECO:0000313" key="12">
    <source>
        <dbReference type="EMBL" id="MFC3115372.1"/>
    </source>
</evidence>
<keyword evidence="12" id="KW-0966">Cell projection</keyword>
<evidence type="ECO:0000256" key="9">
    <source>
        <dbReference type="ARBA" id="ARBA00023225"/>
    </source>
</evidence>
<gene>
    <name evidence="12" type="ORF">ACFODX_07365</name>
</gene>
<keyword evidence="9" id="KW-1006">Bacterial flagellum protein export</keyword>
<dbReference type="RefSeq" id="WP_378117605.1">
    <property type="nucleotide sequence ID" value="NZ_JBHRTF010000003.1"/>
</dbReference>
<evidence type="ECO:0000256" key="10">
    <source>
        <dbReference type="SAM" id="MobiDB-lite"/>
    </source>
</evidence>
<dbReference type="InterPro" id="IPR018035">
    <property type="entry name" value="Flagellar_FliH/T3SS_HrpE"/>
</dbReference>
<dbReference type="PRINTS" id="PR01003">
    <property type="entry name" value="FLGFLIH"/>
</dbReference>
<comment type="caution">
    <text evidence="12">The sequence shown here is derived from an EMBL/GenBank/DDBJ whole genome shotgun (WGS) entry which is preliminary data.</text>
</comment>
<comment type="subcellular location">
    <subcellularLocation>
        <location evidence="2">Cytoplasm</location>
    </subcellularLocation>
</comment>
<feature type="region of interest" description="Disordered" evidence="10">
    <location>
        <begin position="256"/>
        <end position="281"/>
    </location>
</feature>
<protein>
    <recommendedName>
        <fullName evidence="4">Flagellar assembly protein FliH</fullName>
    </recommendedName>
</protein>
<feature type="domain" description="Flagellar assembly protein FliH/Type III secretion system HrpE" evidence="11">
    <location>
        <begin position="121"/>
        <end position="244"/>
    </location>
</feature>
<dbReference type="EMBL" id="JBHRTF010000003">
    <property type="protein sequence ID" value="MFC3115372.1"/>
    <property type="molecule type" value="Genomic_DNA"/>
</dbReference>
<dbReference type="SUPFAM" id="SSF160527">
    <property type="entry name" value="V-type ATPase subunit E-like"/>
    <property type="match status" value="1"/>
</dbReference>
<evidence type="ECO:0000259" key="11">
    <source>
        <dbReference type="Pfam" id="PF02108"/>
    </source>
</evidence>
<dbReference type="Proteomes" id="UP001595555">
    <property type="component" value="Unassembled WGS sequence"/>
</dbReference>
<keyword evidence="12" id="KW-0969">Cilium</keyword>
<organism evidence="12 13">
    <name type="scientific">Cellvibrio fontiphilus</name>
    <dbReference type="NCBI Taxonomy" id="1815559"/>
    <lineage>
        <taxon>Bacteria</taxon>
        <taxon>Pseudomonadati</taxon>
        <taxon>Pseudomonadota</taxon>
        <taxon>Gammaproteobacteria</taxon>
        <taxon>Cellvibrionales</taxon>
        <taxon>Cellvibrionaceae</taxon>
        <taxon>Cellvibrio</taxon>
    </lineage>
</organism>
<keyword evidence="6" id="KW-0963">Cytoplasm</keyword>
<keyword evidence="8" id="KW-0653">Protein transport</keyword>
<evidence type="ECO:0000256" key="4">
    <source>
        <dbReference type="ARBA" id="ARBA00016507"/>
    </source>
</evidence>
<accession>A0ABV7FGY6</accession>
<reference evidence="13" key="1">
    <citation type="journal article" date="2019" name="Int. J. Syst. Evol. Microbiol.">
        <title>The Global Catalogue of Microorganisms (GCM) 10K type strain sequencing project: providing services to taxonomists for standard genome sequencing and annotation.</title>
        <authorList>
            <consortium name="The Broad Institute Genomics Platform"/>
            <consortium name="The Broad Institute Genome Sequencing Center for Infectious Disease"/>
            <person name="Wu L."/>
            <person name="Ma J."/>
        </authorList>
    </citation>
    <scope>NUCLEOTIDE SEQUENCE [LARGE SCALE GENOMIC DNA]</scope>
    <source>
        <strain evidence="13">KCTC 52237</strain>
    </source>
</reference>
<evidence type="ECO:0000256" key="5">
    <source>
        <dbReference type="ARBA" id="ARBA00022448"/>
    </source>
</evidence>
<keyword evidence="13" id="KW-1185">Reference proteome</keyword>
<evidence type="ECO:0000256" key="3">
    <source>
        <dbReference type="ARBA" id="ARBA00006602"/>
    </source>
</evidence>
<evidence type="ECO:0000256" key="8">
    <source>
        <dbReference type="ARBA" id="ARBA00022927"/>
    </source>
</evidence>
<dbReference type="PANTHER" id="PTHR34982:SF1">
    <property type="entry name" value="FLAGELLAR ASSEMBLY PROTEIN FLIH"/>
    <property type="match status" value="1"/>
</dbReference>
<keyword evidence="5" id="KW-0813">Transport</keyword>
<evidence type="ECO:0000256" key="6">
    <source>
        <dbReference type="ARBA" id="ARBA00022490"/>
    </source>
</evidence>
<evidence type="ECO:0000256" key="1">
    <source>
        <dbReference type="ARBA" id="ARBA00003041"/>
    </source>
</evidence>
<comment type="similarity">
    <text evidence="3">Belongs to the FliH family.</text>
</comment>
<sequence>MSDNSLPNRIAAEDVTQVTTWVLPPVSDNGRVLSSAEKEARERRERLLRREQETIETVEIAEEAPPQVGMTAEEMQAIFDAAEKDGFEQGHKEGFAKGNTEGFEAGRQQGLMEMRAQLVAEQQRFQRLANALLEPLNSQDDDTEQLLLDVICTLTQSVVQRELLTDSSHILALVKSAVAALPIGSKNIRVCLNPDDLAAVETYAAEQQLNWQFFGDSELLPGGCRIETPESRVDFSVSTRLQTLLEQFVTKQLAAGDEAGDEDAVGNQLGDHSPLEPGNEA</sequence>
<keyword evidence="12" id="KW-0282">Flagellum</keyword>
<evidence type="ECO:0000256" key="7">
    <source>
        <dbReference type="ARBA" id="ARBA00022795"/>
    </source>
</evidence>
<comment type="function">
    <text evidence="1">Needed for flagellar regrowth and assembly.</text>
</comment>
<name>A0ABV7FGY6_9GAMM</name>
<dbReference type="InterPro" id="IPR000563">
    <property type="entry name" value="Flag_FliH"/>
</dbReference>
<dbReference type="PANTHER" id="PTHR34982">
    <property type="entry name" value="YOP PROTEINS TRANSLOCATION PROTEIN L"/>
    <property type="match status" value="1"/>
</dbReference>
<proteinExistence type="inferred from homology"/>
<evidence type="ECO:0000313" key="13">
    <source>
        <dbReference type="Proteomes" id="UP001595555"/>
    </source>
</evidence>
<keyword evidence="7" id="KW-1005">Bacterial flagellum biogenesis</keyword>
<dbReference type="InterPro" id="IPR051472">
    <property type="entry name" value="T3SS_Stator/FliH"/>
</dbReference>
<dbReference type="Pfam" id="PF02108">
    <property type="entry name" value="FliH"/>
    <property type="match status" value="1"/>
</dbReference>
<evidence type="ECO:0000256" key="2">
    <source>
        <dbReference type="ARBA" id="ARBA00004496"/>
    </source>
</evidence>